<keyword evidence="1" id="KW-1133">Transmembrane helix</keyword>
<protein>
    <submittedName>
        <fullName evidence="2">Uncharacterized protein</fullName>
    </submittedName>
</protein>
<reference evidence="2" key="2">
    <citation type="submission" date="2020-09" db="EMBL/GenBank/DDBJ databases">
        <authorList>
            <person name="Sun Q."/>
            <person name="Ohkuma M."/>
        </authorList>
    </citation>
    <scope>NUCLEOTIDE SEQUENCE</scope>
    <source>
        <strain evidence="2">JCM 12862</strain>
    </source>
</reference>
<name>A0A8J3BMA4_9FLAO</name>
<dbReference type="AlphaFoldDB" id="A0A8J3BMA4"/>
<feature type="transmembrane region" description="Helical" evidence="1">
    <location>
        <begin position="127"/>
        <end position="154"/>
    </location>
</feature>
<reference evidence="2" key="1">
    <citation type="journal article" date="2014" name="Int. J. Syst. Evol. Microbiol.">
        <title>Complete genome sequence of Corynebacterium casei LMG S-19264T (=DSM 44701T), isolated from a smear-ripened cheese.</title>
        <authorList>
            <consortium name="US DOE Joint Genome Institute (JGI-PGF)"/>
            <person name="Walter F."/>
            <person name="Albersmeier A."/>
            <person name="Kalinowski J."/>
            <person name="Ruckert C."/>
        </authorList>
    </citation>
    <scope>NUCLEOTIDE SEQUENCE</scope>
    <source>
        <strain evidence="2">JCM 12862</strain>
    </source>
</reference>
<comment type="caution">
    <text evidence="2">The sequence shown here is derived from an EMBL/GenBank/DDBJ whole genome shotgun (WGS) entry which is preliminary data.</text>
</comment>
<organism evidence="2 3">
    <name type="scientific">Yeosuana aromativorans</name>
    <dbReference type="NCBI Taxonomy" id="288019"/>
    <lineage>
        <taxon>Bacteria</taxon>
        <taxon>Pseudomonadati</taxon>
        <taxon>Bacteroidota</taxon>
        <taxon>Flavobacteriia</taxon>
        <taxon>Flavobacteriales</taxon>
        <taxon>Flavobacteriaceae</taxon>
        <taxon>Yeosuana</taxon>
    </lineage>
</organism>
<keyword evidence="1" id="KW-0472">Membrane</keyword>
<feature type="transmembrane region" description="Helical" evidence="1">
    <location>
        <begin position="81"/>
        <end position="107"/>
    </location>
</feature>
<keyword evidence="3" id="KW-1185">Reference proteome</keyword>
<feature type="transmembrane region" description="Helical" evidence="1">
    <location>
        <begin position="21"/>
        <end position="44"/>
    </location>
</feature>
<dbReference type="Proteomes" id="UP000612329">
    <property type="component" value="Unassembled WGS sequence"/>
</dbReference>
<proteinExistence type="predicted"/>
<sequence length="164" mass="18733">MKTVKKQELSITKRHNWSKNRFAWFYAVMILLASVLLGVVLKMGGTYESMGLRSINIFFIMIGFFVLIWDYKRTKHKNLKFIDAFLLCARTGFYYCLLYLPIILVFLADSKNELQLVETDETFNNNFSIIAIVFSTYIETVATVVIVGIVAAFTGNMGGGKLKK</sequence>
<keyword evidence="1" id="KW-0812">Transmembrane</keyword>
<gene>
    <name evidence="2" type="ORF">GCM10007962_27720</name>
</gene>
<dbReference type="RefSeq" id="WP_188654222.1">
    <property type="nucleotide sequence ID" value="NZ_BMNR01000007.1"/>
</dbReference>
<accession>A0A8J3BMA4</accession>
<evidence type="ECO:0000313" key="3">
    <source>
        <dbReference type="Proteomes" id="UP000612329"/>
    </source>
</evidence>
<feature type="transmembrane region" description="Helical" evidence="1">
    <location>
        <begin position="50"/>
        <end position="69"/>
    </location>
</feature>
<evidence type="ECO:0000256" key="1">
    <source>
        <dbReference type="SAM" id="Phobius"/>
    </source>
</evidence>
<dbReference type="EMBL" id="BMNR01000007">
    <property type="protein sequence ID" value="GGK31842.1"/>
    <property type="molecule type" value="Genomic_DNA"/>
</dbReference>
<evidence type="ECO:0000313" key="2">
    <source>
        <dbReference type="EMBL" id="GGK31842.1"/>
    </source>
</evidence>